<dbReference type="EMBL" id="NJAK01000002">
    <property type="protein sequence ID" value="PHM60377.1"/>
    <property type="molecule type" value="Genomic_DNA"/>
</dbReference>
<protein>
    <submittedName>
        <fullName evidence="5">Putative vacuolar sorting ATPase</fullName>
    </submittedName>
</protein>
<dbReference type="SUPFAM" id="SSF52540">
    <property type="entry name" value="P-loop containing nucleoside triphosphate hydrolases"/>
    <property type="match status" value="1"/>
</dbReference>
<dbReference type="GO" id="GO:0005524">
    <property type="term" value="F:ATP binding"/>
    <property type="evidence" value="ECO:0007669"/>
    <property type="project" value="UniProtKB-KW"/>
</dbReference>
<comment type="similarity">
    <text evidence="1">Belongs to the AAA ATPase family.</text>
</comment>
<evidence type="ECO:0000256" key="1">
    <source>
        <dbReference type="ARBA" id="ARBA00006914"/>
    </source>
</evidence>
<comment type="caution">
    <text evidence="5">The sequence shown here is derived from an EMBL/GenBank/DDBJ whole genome shotgun (WGS) entry which is preliminary data.</text>
</comment>
<dbReference type="Gene3D" id="3.40.50.300">
    <property type="entry name" value="P-loop containing nucleotide triphosphate hydrolases"/>
    <property type="match status" value="1"/>
</dbReference>
<dbReference type="GO" id="GO:0016887">
    <property type="term" value="F:ATP hydrolysis activity"/>
    <property type="evidence" value="ECO:0007669"/>
    <property type="project" value="InterPro"/>
</dbReference>
<keyword evidence="3" id="KW-0067">ATP-binding</keyword>
<dbReference type="InterPro" id="IPR027417">
    <property type="entry name" value="P-loop_NTPase"/>
</dbReference>
<keyword evidence="6" id="KW-1185">Reference proteome</keyword>
<dbReference type="CDD" id="cd19481">
    <property type="entry name" value="RecA-like_protease"/>
    <property type="match status" value="1"/>
</dbReference>
<dbReference type="Pfam" id="PF00004">
    <property type="entry name" value="AAA"/>
    <property type="match status" value="1"/>
</dbReference>
<feature type="domain" description="AAA+ ATPase" evidence="4">
    <location>
        <begin position="489"/>
        <end position="621"/>
    </location>
</feature>
<accession>A0A2D0KAZ0</accession>
<dbReference type="SMART" id="SM00382">
    <property type="entry name" value="AAA"/>
    <property type="match status" value="1"/>
</dbReference>
<dbReference type="OrthoDB" id="9809379at2"/>
<evidence type="ECO:0000256" key="2">
    <source>
        <dbReference type="ARBA" id="ARBA00022741"/>
    </source>
</evidence>
<reference evidence="5 6" key="1">
    <citation type="journal article" date="2017" name="Nat. Microbiol.">
        <title>Natural product diversity associated with the nematode symbionts Photorhabdus and Xenorhabdus.</title>
        <authorList>
            <person name="Tobias N.J."/>
            <person name="Wolff H."/>
            <person name="Djahanschiri B."/>
            <person name="Grundmann F."/>
            <person name="Kronenwerth M."/>
            <person name="Shi Y.M."/>
            <person name="Simonyi S."/>
            <person name="Grun P."/>
            <person name="Shapiro-Ilan D."/>
            <person name="Pidot S.J."/>
            <person name="Stinear T.P."/>
            <person name="Ebersberger I."/>
            <person name="Bode H.B."/>
        </authorList>
    </citation>
    <scope>NUCLEOTIDE SEQUENCE [LARGE SCALE GENOMIC DNA]</scope>
    <source>
        <strain evidence="5 6">DSM 22670</strain>
    </source>
</reference>
<dbReference type="InterPro" id="IPR050221">
    <property type="entry name" value="26S_Proteasome_ATPase"/>
</dbReference>
<dbReference type="InterPro" id="IPR003959">
    <property type="entry name" value="ATPase_AAA_core"/>
</dbReference>
<dbReference type="Pfam" id="PF22977">
    <property type="entry name" value="WHD"/>
    <property type="match status" value="1"/>
</dbReference>
<dbReference type="PANTHER" id="PTHR23073">
    <property type="entry name" value="26S PROTEASOME REGULATORY SUBUNIT"/>
    <property type="match status" value="1"/>
</dbReference>
<evidence type="ECO:0000313" key="6">
    <source>
        <dbReference type="Proteomes" id="UP000222168"/>
    </source>
</evidence>
<dbReference type="AlphaFoldDB" id="A0A2D0KAZ0"/>
<dbReference type="Proteomes" id="UP000222168">
    <property type="component" value="Unassembled WGS sequence"/>
</dbReference>
<evidence type="ECO:0000313" key="5">
    <source>
        <dbReference type="EMBL" id="PHM60377.1"/>
    </source>
</evidence>
<dbReference type="InterPro" id="IPR054472">
    <property type="entry name" value="WHD"/>
</dbReference>
<name>A0A2D0KAZ0_9GAMM</name>
<dbReference type="InterPro" id="IPR003593">
    <property type="entry name" value="AAA+_ATPase"/>
</dbReference>
<evidence type="ECO:0000256" key="3">
    <source>
        <dbReference type="ARBA" id="ARBA00022840"/>
    </source>
</evidence>
<sequence>MKIKLENNNISIDILSRLKNVYHHIERIDLQLQYYFYQNKCDLYDILPEEFLLSKDEIKQRLKKPLGIPHWLDLEKNDILISQEISPPHTFNVISQLTDRFGLTEFERDVLLLGLLPYFDDRYHIMFSILNGNSQRNWPCLSLAINLFSQHTNDKQLLQNNFLPQNSLIKNNLLLFKNSEEIILSKTQFLTHNTVWYFLLGQKIVLLPLINFSYWHTSTLQTWFPPTLYHSLKNILLIETDKNFPLVILRGKQNSARELAVSNIMMFHGISTLILDLARLPEEEYSNSITNLIADAIREVKLHDACLLIRNAYLITEKYKIWHNELSFLFNQHKLRVILLTELQNPLIWIKNIPIVKIDMPVFTFSDKKTMLQVNLPDNSLQEENIIQLCRRFSFTPETLPLILEEATQYQMLRQSTGQLEEIDLRQALNFRAQQNFGALAQRITPKRSFKDLIVSNVLEQQLKEIVAAMHYREHVLTEGFLEKINYGTGISALFYGESGTGKTMAAEVIAEQLGVDLIKVDLSTVVNKYVGETEKNISQIFELAESDSGVLFFDEADALFGKRSEIKDARDRYANTEVSYLLQRLENYPGLVILATNNRSHLDNAFYRRLTFITRFTYPDEKLREKMWQIIWPKAFKLSDDIDFSHLSKKSDLTGANIRNIALLSSILSKNEHCEKIENKHIERAIILELNKIGRLTF</sequence>
<gene>
    <name evidence="5" type="ORF">Xish_03524</name>
</gene>
<evidence type="ECO:0000259" key="4">
    <source>
        <dbReference type="SMART" id="SM00382"/>
    </source>
</evidence>
<keyword evidence="2" id="KW-0547">Nucleotide-binding</keyword>
<dbReference type="RefSeq" id="WP_099119074.1">
    <property type="nucleotide sequence ID" value="NZ_NJAK01000002.1"/>
</dbReference>
<proteinExistence type="inferred from homology"/>
<organism evidence="5 6">
    <name type="scientific">Xenorhabdus ishibashii</name>
    <dbReference type="NCBI Taxonomy" id="1034471"/>
    <lineage>
        <taxon>Bacteria</taxon>
        <taxon>Pseudomonadati</taxon>
        <taxon>Pseudomonadota</taxon>
        <taxon>Gammaproteobacteria</taxon>
        <taxon>Enterobacterales</taxon>
        <taxon>Morganellaceae</taxon>
        <taxon>Xenorhabdus</taxon>
    </lineage>
</organism>